<evidence type="ECO:0000313" key="3">
    <source>
        <dbReference type="Proteomes" id="UP000238916"/>
    </source>
</evidence>
<gene>
    <name evidence="2" type="primary">paaK_3</name>
    <name evidence="2" type="ORF">SBF1_840016</name>
</gene>
<dbReference type="AlphaFoldDB" id="A0A2U3LUS2"/>
<dbReference type="EMBL" id="OMOF01000823">
    <property type="protein sequence ID" value="SPF55542.1"/>
    <property type="molecule type" value="Genomic_DNA"/>
</dbReference>
<dbReference type="InterPro" id="IPR042099">
    <property type="entry name" value="ANL_N_sf"/>
</dbReference>
<dbReference type="PANTHER" id="PTHR43845">
    <property type="entry name" value="BLR5969 PROTEIN"/>
    <property type="match status" value="1"/>
</dbReference>
<dbReference type="GO" id="GO:0047475">
    <property type="term" value="F:phenylacetate-CoA ligase activity"/>
    <property type="evidence" value="ECO:0007669"/>
    <property type="project" value="UniProtKB-EC"/>
</dbReference>
<dbReference type="Gene3D" id="3.40.50.12780">
    <property type="entry name" value="N-terminal domain of ligase-like"/>
    <property type="match status" value="1"/>
</dbReference>
<dbReference type="PANTHER" id="PTHR43845:SF1">
    <property type="entry name" value="BLR5969 PROTEIN"/>
    <property type="match status" value="1"/>
</dbReference>
<evidence type="ECO:0000259" key="1">
    <source>
        <dbReference type="Pfam" id="PF00501"/>
    </source>
</evidence>
<dbReference type="NCBIfam" id="NF045666">
    <property type="entry name" value="DVU1553_fam_AMP"/>
    <property type="match status" value="1"/>
</dbReference>
<name>A0A2U3LUS2_9FIRM</name>
<dbReference type="Pfam" id="PF00501">
    <property type="entry name" value="AMP-binding"/>
    <property type="match status" value="1"/>
</dbReference>
<dbReference type="SUPFAM" id="SSF56801">
    <property type="entry name" value="Acetyl-CoA synthetase-like"/>
    <property type="match status" value="1"/>
</dbReference>
<sequence length="452" mass="50894">MGIKTTSLEPWIKRKITGDGSGSLTRKQIEAYQLAKLQETLDWVIRKSRFYTRLYSGLECKISSLEDICRLPFTTSEDIKHNPLDFLCVSQNDISRIVTLQSSGTTGQPKRLFFTEADQELTIDFFHHGILTLVSPQDRVLIMLPGETPGSVGDLLRLGLERAGATGIVHGLVNNPEDALEHIKRENINVLVGIPTQVLGLARVKDSQGSSSSLSLKSVLLSTDYVPLAIVQELESTWGCKVFNHYGMTEMGLGVGLECEGFCGYHLREADLYLEIIDPNSGLLVRDGQLGEVVFTTLTRSAMPLIRYRTGDRSRVIPGPCACQTVLKRLELIKSRDRIYLTRTDYLTMADFDEVLFELDDVLDFEVTLTKGMEAQVTHLQLDVQLRRLVSWDVKRTIQLALDKIPVITDARMNGSLRVFFYFEASTEKMIFRKNPAKRQIRDKRGCILSVD</sequence>
<keyword evidence="2" id="KW-0436">Ligase</keyword>
<dbReference type="OrthoDB" id="580775at2"/>
<evidence type="ECO:0000313" key="2">
    <source>
        <dbReference type="EMBL" id="SPF55542.1"/>
    </source>
</evidence>
<feature type="domain" description="AMP-dependent synthetase/ligase" evidence="1">
    <location>
        <begin position="102"/>
        <end position="295"/>
    </location>
</feature>
<protein>
    <submittedName>
        <fullName evidence="2">Putative phenylacetate--CoA ligase</fullName>
        <ecNumber evidence="2">6.2.1.30</ecNumber>
    </submittedName>
</protein>
<organism evidence="2 3">
    <name type="scientific">Candidatus Desulfosporosinus infrequens</name>
    <dbReference type="NCBI Taxonomy" id="2043169"/>
    <lineage>
        <taxon>Bacteria</taxon>
        <taxon>Bacillati</taxon>
        <taxon>Bacillota</taxon>
        <taxon>Clostridia</taxon>
        <taxon>Eubacteriales</taxon>
        <taxon>Desulfitobacteriaceae</taxon>
        <taxon>Desulfosporosinus</taxon>
    </lineage>
</organism>
<reference evidence="3" key="1">
    <citation type="submission" date="2018-02" db="EMBL/GenBank/DDBJ databases">
        <authorList>
            <person name="Hausmann B."/>
        </authorList>
    </citation>
    <scope>NUCLEOTIDE SEQUENCE [LARGE SCALE GENOMIC DNA]</scope>
    <source>
        <strain evidence="3">Peat soil MAG SbF1</strain>
    </source>
</reference>
<proteinExistence type="predicted"/>
<accession>A0A2U3LUS2</accession>
<dbReference type="InterPro" id="IPR000873">
    <property type="entry name" value="AMP-dep_synth/lig_dom"/>
</dbReference>
<dbReference type="Proteomes" id="UP000238916">
    <property type="component" value="Unassembled WGS sequence"/>
</dbReference>
<dbReference type="EC" id="6.2.1.30" evidence="2"/>